<organism evidence="1 2">
    <name type="scientific">Aspergillus aculeatinus CBS 121060</name>
    <dbReference type="NCBI Taxonomy" id="1448322"/>
    <lineage>
        <taxon>Eukaryota</taxon>
        <taxon>Fungi</taxon>
        <taxon>Dikarya</taxon>
        <taxon>Ascomycota</taxon>
        <taxon>Pezizomycotina</taxon>
        <taxon>Eurotiomycetes</taxon>
        <taxon>Eurotiomycetidae</taxon>
        <taxon>Eurotiales</taxon>
        <taxon>Aspergillaceae</taxon>
        <taxon>Aspergillus</taxon>
        <taxon>Aspergillus subgen. Circumdati</taxon>
    </lineage>
</organism>
<reference evidence="1" key="1">
    <citation type="submission" date="2018-02" db="EMBL/GenBank/DDBJ databases">
        <title>The genomes of Aspergillus section Nigri reveals drivers in fungal speciation.</title>
        <authorList>
            <consortium name="DOE Joint Genome Institute"/>
            <person name="Vesth T.C."/>
            <person name="Nybo J."/>
            <person name="Theobald S."/>
            <person name="Brandl J."/>
            <person name="Frisvad J.C."/>
            <person name="Nielsen K.F."/>
            <person name="Lyhne E.K."/>
            <person name="Kogle M.E."/>
            <person name="Kuo A."/>
            <person name="Riley R."/>
            <person name="Clum A."/>
            <person name="Nolan M."/>
            <person name="Lipzen A."/>
            <person name="Salamov A."/>
            <person name="Henrissat B."/>
            <person name="Wiebenga A."/>
            <person name="De vries R.P."/>
            <person name="Grigoriev I.V."/>
            <person name="Mortensen U.H."/>
            <person name="Andersen M.R."/>
            <person name="Baker S.E."/>
        </authorList>
    </citation>
    <scope>NUCLEOTIDE SEQUENCE</scope>
    <source>
        <strain evidence="1">CBS 121060</strain>
    </source>
</reference>
<sequence>MLSFLLLSIVMLASVWLCRRIWYERFRRYRQFPQLPTSLLWGHLKIYHEIAQQGFQDGDHDHIFAQIHETLGRPPVVLFDYRPICRPVLVIASHEVAEQISRPSQQFRFSVPKLGLGFLEPVIGHTSILAAEGEEWKALRRTFSPWFSPQNLQALVPTVVAQTRGFVAQLDALAGSGEPVPLVTLTTNLMYDIIGAALLDEDLDAQHLDPRRQSPLVRAFNHLIHAYWDDQIHLPWFFNPVNTVRRRRRGARVQRLLQSLVRRKHAELQQQTQKQQQQQQQQENPPPPRSITALALQPITQDHPLTPALLTQTSDQLRTFLLGGHDSPSATLAWALYELSRTPRAQAALHAELDTLFGEDTRADPTAVQAALASPTTGPSLLRRMVYLDAVLKETLRLHPPASTARYAPAPQRQASGLTVRLPAGASSTNPPESKTLGLDDLILYNCPAIIHRDPAVFGPDAHVFRPERWLGVDPDCDQDCDHDQDHDHGINNNNNNNNNNNSTSTNAIPPSAWRPYERGPRACIGQEFARLVMRVALAVVGRRYAFSKVGLGAVVREAATGRPVLRPDGQAAVEGVVYTTRQITARPVDGLMMTVREMGW</sequence>
<proteinExistence type="predicted"/>
<keyword evidence="2" id="KW-1185">Reference proteome</keyword>
<keyword evidence="1" id="KW-0503">Monooxygenase</keyword>
<keyword evidence="1" id="KW-0560">Oxidoreductase</keyword>
<evidence type="ECO:0000313" key="2">
    <source>
        <dbReference type="Proteomes" id="UP000249661"/>
    </source>
</evidence>
<gene>
    <name evidence="1" type="ORF">BO66DRAFT_331857</name>
</gene>
<accession>A0ACD1GYB9</accession>
<protein>
    <submittedName>
        <fullName evidence="1">Cytochrome P450 monooxygenase</fullName>
    </submittedName>
</protein>
<dbReference type="Proteomes" id="UP000249661">
    <property type="component" value="Unassembled WGS sequence"/>
</dbReference>
<dbReference type="EMBL" id="KZ824984">
    <property type="protein sequence ID" value="RAH66289.1"/>
    <property type="molecule type" value="Genomic_DNA"/>
</dbReference>
<evidence type="ECO:0000313" key="1">
    <source>
        <dbReference type="EMBL" id="RAH66289.1"/>
    </source>
</evidence>
<name>A0ACD1GYB9_9EURO</name>